<dbReference type="InterPro" id="IPR036047">
    <property type="entry name" value="F-box-like_dom_sf"/>
</dbReference>
<protein>
    <recommendedName>
        <fullName evidence="1">F-box domain-containing protein</fullName>
    </recommendedName>
</protein>
<dbReference type="SUPFAM" id="SSF52047">
    <property type="entry name" value="RNI-like"/>
    <property type="match status" value="1"/>
</dbReference>
<proteinExistence type="predicted"/>
<evidence type="ECO:0000313" key="2">
    <source>
        <dbReference type="EMBL" id="KAF0485827.1"/>
    </source>
</evidence>
<dbReference type="InterPro" id="IPR001810">
    <property type="entry name" value="F-box_dom"/>
</dbReference>
<feature type="domain" description="F-box" evidence="1">
    <location>
        <begin position="3"/>
        <end position="44"/>
    </location>
</feature>
<gene>
    <name evidence="2" type="ORF">F8M41_022754</name>
</gene>
<reference evidence="2 3" key="1">
    <citation type="journal article" date="2019" name="Environ. Microbiol.">
        <title>At the nexus of three kingdoms: the genome of the mycorrhizal fungus Gigaspora margarita provides insights into plant, endobacterial and fungal interactions.</title>
        <authorList>
            <person name="Venice F."/>
            <person name="Ghignone S."/>
            <person name="Salvioli di Fossalunga A."/>
            <person name="Amselem J."/>
            <person name="Novero M."/>
            <person name="Xianan X."/>
            <person name="Sedzielewska Toro K."/>
            <person name="Morin E."/>
            <person name="Lipzen A."/>
            <person name="Grigoriev I.V."/>
            <person name="Henrissat B."/>
            <person name="Martin F.M."/>
            <person name="Bonfante P."/>
        </authorList>
    </citation>
    <scope>NUCLEOTIDE SEQUENCE [LARGE SCALE GENOMIC DNA]</scope>
    <source>
        <strain evidence="2 3">BEG34</strain>
    </source>
</reference>
<evidence type="ECO:0000313" key="3">
    <source>
        <dbReference type="Proteomes" id="UP000439903"/>
    </source>
</evidence>
<accession>A0A8H4EHQ4</accession>
<dbReference type="Pfam" id="PF12937">
    <property type="entry name" value="F-box-like"/>
    <property type="match status" value="1"/>
</dbReference>
<dbReference type="CDD" id="cd09917">
    <property type="entry name" value="F-box_SF"/>
    <property type="match status" value="1"/>
</dbReference>
<name>A0A8H4EHQ4_GIGMA</name>
<dbReference type="OrthoDB" id="2163268at2759"/>
<comment type="caution">
    <text evidence="2">The sequence shown here is derived from an EMBL/GenBank/DDBJ whole genome shotgun (WGS) entry which is preliminary data.</text>
</comment>
<evidence type="ECO:0000259" key="1">
    <source>
        <dbReference type="Pfam" id="PF12937"/>
    </source>
</evidence>
<dbReference type="Proteomes" id="UP000439903">
    <property type="component" value="Unassembled WGS sequence"/>
</dbReference>
<keyword evidence="3" id="KW-1185">Reference proteome</keyword>
<dbReference type="AlphaFoldDB" id="A0A8H4EHQ4"/>
<dbReference type="InterPro" id="IPR032675">
    <property type="entry name" value="LRR_dom_sf"/>
</dbReference>
<organism evidence="2 3">
    <name type="scientific">Gigaspora margarita</name>
    <dbReference type="NCBI Taxonomy" id="4874"/>
    <lineage>
        <taxon>Eukaryota</taxon>
        <taxon>Fungi</taxon>
        <taxon>Fungi incertae sedis</taxon>
        <taxon>Mucoromycota</taxon>
        <taxon>Glomeromycotina</taxon>
        <taxon>Glomeromycetes</taxon>
        <taxon>Diversisporales</taxon>
        <taxon>Gigasporaceae</taxon>
        <taxon>Gigaspora</taxon>
    </lineage>
</organism>
<dbReference type="EMBL" id="WTPW01000716">
    <property type="protein sequence ID" value="KAF0485827.1"/>
    <property type="molecule type" value="Genomic_DNA"/>
</dbReference>
<dbReference type="SUPFAM" id="SSF81383">
    <property type="entry name" value="F-box domain"/>
    <property type="match status" value="1"/>
</dbReference>
<dbReference type="Gene3D" id="3.80.10.10">
    <property type="entry name" value="Ribonuclease Inhibitor"/>
    <property type="match status" value="1"/>
</dbReference>
<sequence length="230" mass="26701">MITLPNECYHEIFNNLRYNYKNLFSCALVNRQWCKFIIPILWSEPEYYFRDTRIIRICLLTLNAEEQASLIPFNINFPSHPKPLFEYTSYITSVDGNLSEGIKNWFPYNIYSCELGNAVKSSLIAMFLRTCKNLKHFYLDEIICNPIILEYFYNNTTVTSIDFRSKSKSIDGLVNILYKKSTLTSLNFKSIQLGTNGMKILLETLDKNTSLNSLGFGGKWIGTEEGKIRK</sequence>